<gene>
    <name evidence="2" type="ORF">B0J13DRAFT_247545</name>
</gene>
<name>A0A9P9J5E7_9HYPO</name>
<dbReference type="EMBL" id="JAGMUU010000005">
    <property type="protein sequence ID" value="KAH7151752.1"/>
    <property type="molecule type" value="Genomic_DNA"/>
</dbReference>
<evidence type="ECO:0000256" key="1">
    <source>
        <dbReference type="SAM" id="MobiDB-lite"/>
    </source>
</evidence>
<evidence type="ECO:0000313" key="3">
    <source>
        <dbReference type="Proteomes" id="UP000717696"/>
    </source>
</evidence>
<organism evidence="2 3">
    <name type="scientific">Dactylonectria estremocensis</name>
    <dbReference type="NCBI Taxonomy" id="1079267"/>
    <lineage>
        <taxon>Eukaryota</taxon>
        <taxon>Fungi</taxon>
        <taxon>Dikarya</taxon>
        <taxon>Ascomycota</taxon>
        <taxon>Pezizomycotina</taxon>
        <taxon>Sordariomycetes</taxon>
        <taxon>Hypocreomycetidae</taxon>
        <taxon>Hypocreales</taxon>
        <taxon>Nectriaceae</taxon>
        <taxon>Dactylonectria</taxon>
    </lineage>
</organism>
<feature type="region of interest" description="Disordered" evidence="1">
    <location>
        <begin position="96"/>
        <end position="123"/>
    </location>
</feature>
<evidence type="ECO:0000313" key="2">
    <source>
        <dbReference type="EMBL" id="KAH7151752.1"/>
    </source>
</evidence>
<comment type="caution">
    <text evidence="2">The sequence shown here is derived from an EMBL/GenBank/DDBJ whole genome shotgun (WGS) entry which is preliminary data.</text>
</comment>
<keyword evidence="3" id="KW-1185">Reference proteome</keyword>
<reference evidence="2" key="1">
    <citation type="journal article" date="2021" name="Nat. Commun.">
        <title>Genetic determinants of endophytism in the Arabidopsis root mycobiome.</title>
        <authorList>
            <person name="Mesny F."/>
            <person name="Miyauchi S."/>
            <person name="Thiergart T."/>
            <person name="Pickel B."/>
            <person name="Atanasova L."/>
            <person name="Karlsson M."/>
            <person name="Huettel B."/>
            <person name="Barry K.W."/>
            <person name="Haridas S."/>
            <person name="Chen C."/>
            <person name="Bauer D."/>
            <person name="Andreopoulos W."/>
            <person name="Pangilinan J."/>
            <person name="LaButti K."/>
            <person name="Riley R."/>
            <person name="Lipzen A."/>
            <person name="Clum A."/>
            <person name="Drula E."/>
            <person name="Henrissat B."/>
            <person name="Kohler A."/>
            <person name="Grigoriev I.V."/>
            <person name="Martin F.M."/>
            <person name="Hacquard S."/>
        </authorList>
    </citation>
    <scope>NUCLEOTIDE SEQUENCE</scope>
    <source>
        <strain evidence="2">MPI-CAGE-AT-0021</strain>
    </source>
</reference>
<sequence length="199" mass="21996">MQFGPGEKPMHAAFTQPPIVSSSLSFIRTIETWLSKRGHPSRHLSFCNSPHPVRTLPSMEKRENLSERPYVVPALKRAPVRSVWFGSLSHPVSVSEPCVSSPGRARRRHVTPGVGGNPPHRSWPAGVVTASGSDHRLKGRGGDGVILVLSSRDKRSSRCFSTRIVARQAVRHRATVFSRRCQCLADGEWKRPGSIRTLP</sequence>
<dbReference type="AlphaFoldDB" id="A0A9P9J5E7"/>
<protein>
    <submittedName>
        <fullName evidence="2">Uncharacterized protein</fullName>
    </submittedName>
</protein>
<dbReference type="Proteomes" id="UP000717696">
    <property type="component" value="Unassembled WGS sequence"/>
</dbReference>
<accession>A0A9P9J5E7</accession>
<proteinExistence type="predicted"/>